<proteinExistence type="predicted"/>
<evidence type="ECO:0000313" key="3">
    <source>
        <dbReference type="Proteomes" id="UP001158576"/>
    </source>
</evidence>
<organism evidence="2 3">
    <name type="scientific">Oikopleura dioica</name>
    <name type="common">Tunicate</name>
    <dbReference type="NCBI Taxonomy" id="34765"/>
    <lineage>
        <taxon>Eukaryota</taxon>
        <taxon>Metazoa</taxon>
        <taxon>Chordata</taxon>
        <taxon>Tunicata</taxon>
        <taxon>Appendicularia</taxon>
        <taxon>Copelata</taxon>
        <taxon>Oikopleuridae</taxon>
        <taxon>Oikopleura</taxon>
    </lineage>
</organism>
<keyword evidence="3" id="KW-1185">Reference proteome</keyword>
<feature type="region of interest" description="Disordered" evidence="1">
    <location>
        <begin position="48"/>
        <end position="67"/>
    </location>
</feature>
<dbReference type="EMBL" id="OU015569">
    <property type="protein sequence ID" value="CAG5094361.1"/>
    <property type="molecule type" value="Genomic_DNA"/>
</dbReference>
<reference evidence="2 3" key="1">
    <citation type="submission" date="2021-04" db="EMBL/GenBank/DDBJ databases">
        <authorList>
            <person name="Bliznina A."/>
        </authorList>
    </citation>
    <scope>NUCLEOTIDE SEQUENCE [LARGE SCALE GENOMIC DNA]</scope>
</reference>
<evidence type="ECO:0000313" key="2">
    <source>
        <dbReference type="EMBL" id="CAG5094361.1"/>
    </source>
</evidence>
<evidence type="ECO:0000256" key="1">
    <source>
        <dbReference type="SAM" id="MobiDB-lite"/>
    </source>
</evidence>
<name>A0ABN7S715_OIKDI</name>
<gene>
    <name evidence="2" type="ORF">OKIOD_LOCUS5044</name>
</gene>
<sequence>MKLAAFIIGSLYAQDAYEYTYDSDIARTDYADEYYFYEYIDELGNKKKKKKNKKNKNNNYNNNNYNNNNYNNNNYASDPYNYNTGWNTGYAANYGAKVSDGSGKGVDSDVVGNGRFCWNCKTTIKMKYDSDGVWTGYEDAYDSCFDDGYIEKCVGEEYYCDWEERRHKGVVVGVAGGCKAPEACLRGMIQNFHWKVNTYNDPKVKGDQCKAGTLRETNMYPDSVCRWCCDALTDTLDRYEPAIAQLCNHKSYAGSPGKAYDTDKGATFVWAADGNLFNGLNVDGKFHSLFMVHRQYALGQGAGTLSAGDMVRGQFS</sequence>
<protein>
    <submittedName>
        <fullName evidence="2">Oidioi.mRNA.OKI2018_I69.XSR.g13486.t1.cds</fullName>
    </submittedName>
</protein>
<accession>A0ABN7S715</accession>
<feature type="compositionally biased region" description="Low complexity" evidence="1">
    <location>
        <begin position="57"/>
        <end position="67"/>
    </location>
</feature>
<dbReference type="Proteomes" id="UP001158576">
    <property type="component" value="Chromosome XSR"/>
</dbReference>